<organism evidence="1 2">
    <name type="scientific">Mycena chlorophos</name>
    <name type="common">Agaric fungus</name>
    <name type="synonym">Agaricus chlorophos</name>
    <dbReference type="NCBI Taxonomy" id="658473"/>
    <lineage>
        <taxon>Eukaryota</taxon>
        <taxon>Fungi</taxon>
        <taxon>Dikarya</taxon>
        <taxon>Basidiomycota</taxon>
        <taxon>Agaricomycotina</taxon>
        <taxon>Agaricomycetes</taxon>
        <taxon>Agaricomycetidae</taxon>
        <taxon>Agaricales</taxon>
        <taxon>Marasmiineae</taxon>
        <taxon>Mycenaceae</taxon>
        <taxon>Mycena</taxon>
    </lineage>
</organism>
<protein>
    <submittedName>
        <fullName evidence="1">Uncharacterized protein</fullName>
    </submittedName>
</protein>
<keyword evidence="2" id="KW-1185">Reference proteome</keyword>
<dbReference type="EMBL" id="DF847200">
    <property type="protein sequence ID" value="GAT51449.1"/>
    <property type="molecule type" value="Genomic_DNA"/>
</dbReference>
<gene>
    <name evidence="1" type="ORF">MCHLO_08593</name>
</gene>
<name>A0ABQ0LK13_MYCCL</name>
<evidence type="ECO:0000313" key="1">
    <source>
        <dbReference type="EMBL" id="GAT51449.1"/>
    </source>
</evidence>
<sequence length="136" mass="15274">MDYRASAQSGRQEANDAPGVALRSSLLDDAWVAARSRFVEMEIFRDKSQPAVQAGYHYIILDGGGLGAERKEIKLELVLRSETTQVVDELLELVKKFPREKGVGAVPVVGVELNARYPEVHQRLIELAQMEKNEFY</sequence>
<dbReference type="Proteomes" id="UP000815677">
    <property type="component" value="Unassembled WGS sequence"/>
</dbReference>
<proteinExistence type="predicted"/>
<evidence type="ECO:0000313" key="2">
    <source>
        <dbReference type="Proteomes" id="UP000815677"/>
    </source>
</evidence>
<reference evidence="1" key="1">
    <citation type="submission" date="2014-09" db="EMBL/GenBank/DDBJ databases">
        <title>Genome sequence of the luminous mushroom Mycena chlorophos for searching fungal bioluminescence genes.</title>
        <authorList>
            <person name="Tanaka Y."/>
            <person name="Kasuga D."/>
            <person name="Oba Y."/>
            <person name="Hase S."/>
            <person name="Sato K."/>
            <person name="Oba Y."/>
            <person name="Sakakibara Y."/>
        </authorList>
    </citation>
    <scope>NUCLEOTIDE SEQUENCE</scope>
</reference>
<accession>A0ABQ0LK13</accession>